<evidence type="ECO:0000313" key="2">
    <source>
        <dbReference type="EMBL" id="QEW38248.1"/>
    </source>
</evidence>
<dbReference type="Proteomes" id="UP000326091">
    <property type="component" value="Chromosome"/>
</dbReference>
<sequence>MISGLMGWSNHWTKYYMKVIAPLFLGKYFCIHILI</sequence>
<evidence type="ECO:0000256" key="1">
    <source>
        <dbReference type="SAM" id="Phobius"/>
    </source>
</evidence>
<keyword evidence="1" id="KW-1133">Transmembrane helix</keyword>
<reference evidence="2 3" key="1">
    <citation type="submission" date="2019-09" db="EMBL/GenBank/DDBJ databases">
        <title>Commensal-derived Metabolites Govern Vibrio cholerae Pathogenesis in Host.</title>
        <authorList>
            <person name="Yoon S.S."/>
            <person name="Yoon M.Y."/>
        </authorList>
    </citation>
    <scope>NUCLEOTIDE SEQUENCE [LARGE SCALE GENOMIC DNA]</scope>
    <source>
        <strain evidence="2 3">VIC01</strain>
    </source>
</reference>
<feature type="transmembrane region" description="Helical" evidence="1">
    <location>
        <begin position="15"/>
        <end position="34"/>
    </location>
</feature>
<proteinExistence type="predicted"/>
<evidence type="ECO:0000313" key="3">
    <source>
        <dbReference type="Proteomes" id="UP000326091"/>
    </source>
</evidence>
<keyword evidence="1" id="KW-0812">Transmembrane</keyword>
<accession>A0A5P3AZI7</accession>
<organism evidence="2 3">
    <name type="scientific">Phocaeicola vulgatus</name>
    <name type="common">Bacteroides vulgatus</name>
    <dbReference type="NCBI Taxonomy" id="821"/>
    <lineage>
        <taxon>Bacteria</taxon>
        <taxon>Pseudomonadati</taxon>
        <taxon>Bacteroidota</taxon>
        <taxon>Bacteroidia</taxon>
        <taxon>Bacteroidales</taxon>
        <taxon>Bacteroidaceae</taxon>
        <taxon>Phocaeicola</taxon>
    </lineage>
</organism>
<keyword evidence="1" id="KW-0472">Membrane</keyword>
<name>A0A5P3AZI7_PHOVU</name>
<dbReference type="EMBL" id="CP043529">
    <property type="protein sequence ID" value="QEW38248.1"/>
    <property type="molecule type" value="Genomic_DNA"/>
</dbReference>
<dbReference type="AlphaFoldDB" id="A0A5P3AZI7"/>
<protein>
    <submittedName>
        <fullName evidence="2">Uncharacterized protein</fullName>
    </submittedName>
</protein>
<gene>
    <name evidence="2" type="ORF">VIC01_03872</name>
</gene>